<dbReference type="AlphaFoldDB" id="A0A4P6MUP6"/>
<evidence type="ECO:0000313" key="4">
    <source>
        <dbReference type="EMBL" id="QBF46602.1"/>
    </source>
</evidence>
<dbReference type="OrthoDB" id="9808744at2"/>
<gene>
    <name evidence="4" type="ORF">EXU32_10240</name>
</gene>
<reference evidence="4 5" key="1">
    <citation type="submission" date="2019-02" db="EMBL/GenBank/DDBJ databases">
        <title>Genomic data mining of an Antarctic deep-sea actinobacterium, Janibacterlimosus P3-3-X1.</title>
        <authorList>
            <person name="Liao L."/>
            <person name="Chen B."/>
        </authorList>
    </citation>
    <scope>NUCLEOTIDE SEQUENCE [LARGE SCALE GENOMIC DNA]</scope>
    <source>
        <strain evidence="4 5">P3-3-X1</strain>
    </source>
</reference>
<dbReference type="GO" id="GO:0003677">
    <property type="term" value="F:DNA binding"/>
    <property type="evidence" value="ECO:0007669"/>
    <property type="project" value="InterPro"/>
</dbReference>
<dbReference type="Proteomes" id="UP000290408">
    <property type="component" value="Chromosome"/>
</dbReference>
<name>A0A4P6MUP6_9MICO</name>
<evidence type="ECO:0000313" key="5">
    <source>
        <dbReference type="Proteomes" id="UP000290408"/>
    </source>
</evidence>
<evidence type="ECO:0000256" key="3">
    <source>
        <dbReference type="SAM" id="MobiDB-lite"/>
    </source>
</evidence>
<comment type="similarity">
    <text evidence="1">Belongs to the PemK/MazF family.</text>
</comment>
<sequence>MGGGCARGRGAVPDRRPSGLGGLPRRSRAPGCGGCAGHRRVVAEVSRDPIEPGSVWFCDFEPVRGREQGKDRPALVVSSAFHLKLTGGALVSVLPLTTVERSGWLHRIPLTTGSGWVITEQVRILSAQRFRRPAPEIVVSDDELAEVQRVLAKMLHLRAGVTA</sequence>
<proteinExistence type="inferred from homology"/>
<feature type="region of interest" description="Disordered" evidence="3">
    <location>
        <begin position="1"/>
        <end position="33"/>
    </location>
</feature>
<dbReference type="Gene3D" id="2.30.30.110">
    <property type="match status" value="1"/>
</dbReference>
<dbReference type="InterPro" id="IPR003477">
    <property type="entry name" value="PemK-like"/>
</dbReference>
<keyword evidence="2" id="KW-1277">Toxin-antitoxin system</keyword>
<evidence type="ECO:0000256" key="2">
    <source>
        <dbReference type="ARBA" id="ARBA00022649"/>
    </source>
</evidence>
<dbReference type="PANTHER" id="PTHR33988">
    <property type="entry name" value="ENDORIBONUCLEASE MAZF-RELATED"/>
    <property type="match status" value="1"/>
</dbReference>
<dbReference type="GO" id="GO:0004521">
    <property type="term" value="F:RNA endonuclease activity"/>
    <property type="evidence" value="ECO:0007669"/>
    <property type="project" value="TreeGrafter"/>
</dbReference>
<dbReference type="GO" id="GO:0016075">
    <property type="term" value="P:rRNA catabolic process"/>
    <property type="evidence" value="ECO:0007669"/>
    <property type="project" value="TreeGrafter"/>
</dbReference>
<dbReference type="EMBL" id="CP036164">
    <property type="protein sequence ID" value="QBF46602.1"/>
    <property type="molecule type" value="Genomic_DNA"/>
</dbReference>
<dbReference type="InterPro" id="IPR011067">
    <property type="entry name" value="Plasmid_toxin/cell-grow_inhib"/>
</dbReference>
<protein>
    <submittedName>
        <fullName evidence="4">Type II toxin-antitoxin system PemK/MazF family toxin</fullName>
    </submittedName>
</protein>
<dbReference type="SUPFAM" id="SSF50118">
    <property type="entry name" value="Cell growth inhibitor/plasmid maintenance toxic component"/>
    <property type="match status" value="1"/>
</dbReference>
<evidence type="ECO:0000256" key="1">
    <source>
        <dbReference type="ARBA" id="ARBA00007521"/>
    </source>
</evidence>
<keyword evidence="5" id="KW-1185">Reference proteome</keyword>
<dbReference type="KEGG" id="jli:EXU32_10240"/>
<dbReference type="GO" id="GO:0006402">
    <property type="term" value="P:mRNA catabolic process"/>
    <property type="evidence" value="ECO:0007669"/>
    <property type="project" value="TreeGrafter"/>
</dbReference>
<accession>A0A4P6MUP6</accession>
<organism evidence="4 5">
    <name type="scientific">Janibacter limosus</name>
    <dbReference type="NCBI Taxonomy" id="53458"/>
    <lineage>
        <taxon>Bacteria</taxon>
        <taxon>Bacillati</taxon>
        <taxon>Actinomycetota</taxon>
        <taxon>Actinomycetes</taxon>
        <taxon>Micrococcales</taxon>
        <taxon>Intrasporangiaceae</taxon>
        <taxon>Janibacter</taxon>
    </lineage>
</organism>
<dbReference type="Pfam" id="PF02452">
    <property type="entry name" value="PemK_toxin"/>
    <property type="match status" value="1"/>
</dbReference>